<keyword evidence="7 8" id="KW-0503">Monooxygenase</keyword>
<comment type="cofactor">
    <cofactor evidence="1 8">
        <name>FAD</name>
        <dbReference type="ChEBI" id="CHEBI:57692"/>
    </cofactor>
</comment>
<dbReference type="Pfam" id="PF00743">
    <property type="entry name" value="FMO-like"/>
    <property type="match status" value="2"/>
</dbReference>
<keyword evidence="4 8" id="KW-0274">FAD</keyword>
<dbReference type="GO" id="GO:0004499">
    <property type="term" value="F:N,N-dimethylaniline monooxygenase activity"/>
    <property type="evidence" value="ECO:0007669"/>
    <property type="project" value="InterPro"/>
</dbReference>
<accession>A0A9P0D5I2</accession>
<evidence type="ECO:0000256" key="9">
    <source>
        <dbReference type="SAM" id="Phobius"/>
    </source>
</evidence>
<protein>
    <recommendedName>
        <fullName evidence="8">Flavin-containing monooxygenase</fullName>
        <ecNumber evidence="8">1.-.-.-</ecNumber>
    </recommendedName>
</protein>
<dbReference type="GO" id="GO:0050660">
    <property type="term" value="F:flavin adenine dinucleotide binding"/>
    <property type="evidence" value="ECO:0007669"/>
    <property type="project" value="InterPro"/>
</dbReference>
<evidence type="ECO:0000256" key="1">
    <source>
        <dbReference type="ARBA" id="ARBA00001974"/>
    </source>
</evidence>
<dbReference type="FunFam" id="3.50.50.60:FF:000138">
    <property type="entry name" value="Flavin-containing monooxygenase"/>
    <property type="match status" value="1"/>
</dbReference>
<name>A0A9P0D5I2_9CUCU</name>
<evidence type="ECO:0000256" key="3">
    <source>
        <dbReference type="ARBA" id="ARBA00022630"/>
    </source>
</evidence>
<evidence type="ECO:0000313" key="10">
    <source>
        <dbReference type="EMBL" id="CAH1110859.1"/>
    </source>
</evidence>
<dbReference type="Gene3D" id="3.50.50.60">
    <property type="entry name" value="FAD/NAD(P)-binding domain"/>
    <property type="match status" value="2"/>
</dbReference>
<keyword evidence="6 8" id="KW-0560">Oxidoreductase</keyword>
<feature type="transmembrane region" description="Helical" evidence="9">
    <location>
        <begin position="297"/>
        <end position="320"/>
    </location>
</feature>
<dbReference type="InterPro" id="IPR050346">
    <property type="entry name" value="FMO-like"/>
</dbReference>
<evidence type="ECO:0000313" key="11">
    <source>
        <dbReference type="Proteomes" id="UP001153636"/>
    </source>
</evidence>
<dbReference type="Proteomes" id="UP001153636">
    <property type="component" value="Chromosome 5"/>
</dbReference>
<sequence length="406" mass="46497">MKIAVIGAGPAGLCALKTCLDENFNCDVFEKSGVIGGVWNYNEKIGIDEFGIPIHNSVYEELRTNLPKELMQFENFPFKGPLSFVYPPDVINYVNKYADAFNLLPHIQFHKNVEEIRPLPNNRWKIIIRDLKPMKQELIICEYDAVVICVGNFNKPFIPSFKGLDKFKGSIRHSITYRKADLYKNGKVLLVGSGPSGSDITRQLSKVAEKVILSHRSPLENNITFSENVKTKPEIAEFRENTVLFIDGTEEDITDVLLCTGYLFDYPFLTNECGIEVEDNYVKYLYKQIINAKHPTMAILGVPHTTFLFIMFGIQIRFFIAYLKGQFTASKETMIDDAILFQKRQKEKGVSLSRVNHEYYDDLSETAKIPNLPSVCQKLFDHVEDIGILKFQENYKILNDQEFIIV</sequence>
<proteinExistence type="inferred from homology"/>
<dbReference type="PANTHER" id="PTHR23023">
    <property type="entry name" value="DIMETHYLANILINE MONOOXYGENASE"/>
    <property type="match status" value="1"/>
</dbReference>
<keyword evidence="11" id="KW-1185">Reference proteome</keyword>
<dbReference type="SUPFAM" id="SSF51905">
    <property type="entry name" value="FAD/NAD(P)-binding domain"/>
    <property type="match status" value="1"/>
</dbReference>
<organism evidence="10 11">
    <name type="scientific">Psylliodes chrysocephalus</name>
    <dbReference type="NCBI Taxonomy" id="3402493"/>
    <lineage>
        <taxon>Eukaryota</taxon>
        <taxon>Metazoa</taxon>
        <taxon>Ecdysozoa</taxon>
        <taxon>Arthropoda</taxon>
        <taxon>Hexapoda</taxon>
        <taxon>Insecta</taxon>
        <taxon>Pterygota</taxon>
        <taxon>Neoptera</taxon>
        <taxon>Endopterygota</taxon>
        <taxon>Coleoptera</taxon>
        <taxon>Polyphaga</taxon>
        <taxon>Cucujiformia</taxon>
        <taxon>Chrysomeloidea</taxon>
        <taxon>Chrysomelidae</taxon>
        <taxon>Galerucinae</taxon>
        <taxon>Alticini</taxon>
        <taxon>Psylliodes</taxon>
    </lineage>
</organism>
<dbReference type="GO" id="GO:0050661">
    <property type="term" value="F:NADP binding"/>
    <property type="evidence" value="ECO:0007669"/>
    <property type="project" value="InterPro"/>
</dbReference>
<keyword evidence="5" id="KW-0521">NADP</keyword>
<evidence type="ECO:0000256" key="4">
    <source>
        <dbReference type="ARBA" id="ARBA00022827"/>
    </source>
</evidence>
<dbReference type="AlphaFoldDB" id="A0A9P0D5I2"/>
<dbReference type="InterPro" id="IPR000960">
    <property type="entry name" value="Flavin_mOase"/>
</dbReference>
<comment type="similarity">
    <text evidence="2 8">Belongs to the FMO family.</text>
</comment>
<evidence type="ECO:0000256" key="6">
    <source>
        <dbReference type="ARBA" id="ARBA00023002"/>
    </source>
</evidence>
<dbReference type="PIRSF" id="PIRSF000332">
    <property type="entry name" value="FMO"/>
    <property type="match status" value="1"/>
</dbReference>
<keyword evidence="9" id="KW-1133">Transmembrane helix</keyword>
<dbReference type="PRINTS" id="PR00370">
    <property type="entry name" value="FMOXYGENASE"/>
</dbReference>
<dbReference type="OrthoDB" id="66881at2759"/>
<dbReference type="EC" id="1.-.-.-" evidence="8"/>
<dbReference type="InterPro" id="IPR020946">
    <property type="entry name" value="Flavin_mOase-like"/>
</dbReference>
<evidence type="ECO:0000256" key="2">
    <source>
        <dbReference type="ARBA" id="ARBA00009183"/>
    </source>
</evidence>
<keyword evidence="9" id="KW-0472">Membrane</keyword>
<dbReference type="InterPro" id="IPR036188">
    <property type="entry name" value="FAD/NAD-bd_sf"/>
</dbReference>
<evidence type="ECO:0000256" key="5">
    <source>
        <dbReference type="ARBA" id="ARBA00022857"/>
    </source>
</evidence>
<evidence type="ECO:0000256" key="7">
    <source>
        <dbReference type="ARBA" id="ARBA00023033"/>
    </source>
</evidence>
<dbReference type="EMBL" id="OV651817">
    <property type="protein sequence ID" value="CAH1110859.1"/>
    <property type="molecule type" value="Genomic_DNA"/>
</dbReference>
<reference evidence="10" key="1">
    <citation type="submission" date="2022-01" db="EMBL/GenBank/DDBJ databases">
        <authorList>
            <person name="King R."/>
        </authorList>
    </citation>
    <scope>NUCLEOTIDE SEQUENCE</scope>
</reference>
<keyword evidence="3 8" id="KW-0285">Flavoprotein</keyword>
<gene>
    <name evidence="10" type="ORF">PSYICH_LOCUS11734</name>
</gene>
<keyword evidence="9" id="KW-0812">Transmembrane</keyword>
<evidence type="ECO:0000256" key="8">
    <source>
        <dbReference type="RuleBase" id="RU361177"/>
    </source>
</evidence>